<evidence type="ECO:0000256" key="7">
    <source>
        <dbReference type="SAM" id="Phobius"/>
    </source>
</evidence>
<proteinExistence type="predicted"/>
<protein>
    <submittedName>
        <fullName evidence="8">Divalent metal cation transporter</fullName>
    </submittedName>
</protein>
<keyword evidence="9" id="KW-1185">Reference proteome</keyword>
<dbReference type="InterPro" id="IPR001046">
    <property type="entry name" value="NRAMP_fam"/>
</dbReference>
<sequence length="431" mass="45054">MSEFLSLLRRIGPAIVVAAVVLGPGSIVSASRVGCQYGYQLLWLVPLASLLMISLTVTSMAIGVSQRETPCGAVASAFGRPIAWLVGGAMLVAITMFQASNNNAMLMAAEGFMDPVDTQAGQPAAASALSSRLVRTAVPLVFNFAIIGLLWASRRDLYRVIEKTMAVLVAAMVVAFAINLWFASPTLNGILSGLIPSLPRGSTAEGIDTVSWMASGALVATTFSVAGAFYQSYQVREKGWNVSDFRLGVLDTFVGICSLGLITMMILITGAAALHLKVAPESLTDASAVARALDPLFGDAARYVFAAGVLAGAVSSFVVNALIGAVVFCDALGMPSKLSSIHVRLTTVGVLLLGWVVAAIGVLTEVPLADFIVVAQSLTVIAFPALAITIIWQARRIQTGLLPVWVTPLNYLGLAVTLLLSVRTIMGLIGT</sequence>
<keyword evidence="2" id="KW-0813">Transport</keyword>
<organism evidence="8 9">
    <name type="scientific">Roseiconus nitratireducens</name>
    <dbReference type="NCBI Taxonomy" id="2605748"/>
    <lineage>
        <taxon>Bacteria</taxon>
        <taxon>Pseudomonadati</taxon>
        <taxon>Planctomycetota</taxon>
        <taxon>Planctomycetia</taxon>
        <taxon>Pirellulales</taxon>
        <taxon>Pirellulaceae</taxon>
        <taxon>Roseiconus</taxon>
    </lineage>
</organism>
<dbReference type="AlphaFoldDB" id="A0A5M6D9R0"/>
<dbReference type="Pfam" id="PF01566">
    <property type="entry name" value="Nramp"/>
    <property type="match status" value="1"/>
</dbReference>
<dbReference type="PANTHER" id="PTHR11706">
    <property type="entry name" value="SOLUTE CARRIER PROTEIN FAMILY 11 MEMBER"/>
    <property type="match status" value="1"/>
</dbReference>
<feature type="transmembrane region" description="Helical" evidence="7">
    <location>
        <begin position="77"/>
        <end position="97"/>
    </location>
</feature>
<comment type="subcellular location">
    <subcellularLocation>
        <location evidence="1">Membrane</location>
        <topology evidence="1">Multi-pass membrane protein</topology>
    </subcellularLocation>
</comment>
<keyword evidence="4" id="KW-0769">Symport</keyword>
<accession>A0A5M6D9R0</accession>
<feature type="transmembrane region" description="Helical" evidence="7">
    <location>
        <begin position="368"/>
        <end position="392"/>
    </location>
</feature>
<feature type="transmembrane region" description="Helical" evidence="7">
    <location>
        <begin position="210"/>
        <end position="230"/>
    </location>
</feature>
<dbReference type="GO" id="GO:0015293">
    <property type="term" value="F:symporter activity"/>
    <property type="evidence" value="ECO:0007669"/>
    <property type="project" value="UniProtKB-KW"/>
</dbReference>
<dbReference type="PANTHER" id="PTHR11706:SF33">
    <property type="entry name" value="NATURAL RESISTANCE-ASSOCIATED MACROPHAGE PROTEIN 2"/>
    <property type="match status" value="1"/>
</dbReference>
<comment type="caution">
    <text evidence="8">The sequence shown here is derived from an EMBL/GenBank/DDBJ whole genome shotgun (WGS) entry which is preliminary data.</text>
</comment>
<keyword evidence="3 7" id="KW-0812">Transmembrane</keyword>
<dbReference type="EMBL" id="VWOX01000004">
    <property type="protein sequence ID" value="KAA5544287.1"/>
    <property type="molecule type" value="Genomic_DNA"/>
</dbReference>
<evidence type="ECO:0000256" key="5">
    <source>
        <dbReference type="ARBA" id="ARBA00022989"/>
    </source>
</evidence>
<feature type="transmembrane region" description="Helical" evidence="7">
    <location>
        <begin position="341"/>
        <end position="362"/>
    </location>
</feature>
<keyword evidence="6 7" id="KW-0472">Membrane</keyword>
<evidence type="ECO:0000256" key="4">
    <source>
        <dbReference type="ARBA" id="ARBA00022847"/>
    </source>
</evidence>
<evidence type="ECO:0000256" key="3">
    <source>
        <dbReference type="ARBA" id="ARBA00022692"/>
    </source>
</evidence>
<dbReference type="GO" id="GO:0015086">
    <property type="term" value="F:cadmium ion transmembrane transporter activity"/>
    <property type="evidence" value="ECO:0007669"/>
    <property type="project" value="TreeGrafter"/>
</dbReference>
<dbReference type="GO" id="GO:0005384">
    <property type="term" value="F:manganese ion transmembrane transporter activity"/>
    <property type="evidence" value="ECO:0007669"/>
    <property type="project" value="TreeGrafter"/>
</dbReference>
<evidence type="ECO:0000256" key="6">
    <source>
        <dbReference type="ARBA" id="ARBA00023136"/>
    </source>
</evidence>
<evidence type="ECO:0000256" key="1">
    <source>
        <dbReference type="ARBA" id="ARBA00004141"/>
    </source>
</evidence>
<feature type="transmembrane region" description="Helical" evidence="7">
    <location>
        <begin position="164"/>
        <end position="183"/>
    </location>
</feature>
<dbReference type="GO" id="GO:0005886">
    <property type="term" value="C:plasma membrane"/>
    <property type="evidence" value="ECO:0007669"/>
    <property type="project" value="TreeGrafter"/>
</dbReference>
<feature type="transmembrane region" description="Helical" evidence="7">
    <location>
        <begin position="40"/>
        <end position="65"/>
    </location>
</feature>
<reference evidence="8 9" key="1">
    <citation type="submission" date="2019-08" db="EMBL/GenBank/DDBJ databases">
        <authorList>
            <person name="Dhanesh K."/>
            <person name="Kumar G."/>
            <person name="Sasikala C."/>
            <person name="Venkata Ramana C."/>
        </authorList>
    </citation>
    <scope>NUCLEOTIDE SEQUENCE [LARGE SCALE GENOMIC DNA]</scope>
    <source>
        <strain evidence="8 9">JC645</strain>
    </source>
</reference>
<evidence type="ECO:0000256" key="2">
    <source>
        <dbReference type="ARBA" id="ARBA00022448"/>
    </source>
</evidence>
<evidence type="ECO:0000313" key="9">
    <source>
        <dbReference type="Proteomes" id="UP000324479"/>
    </source>
</evidence>
<dbReference type="RefSeq" id="WP_150075893.1">
    <property type="nucleotide sequence ID" value="NZ_VWOX01000004.1"/>
</dbReference>
<dbReference type="GO" id="GO:0034755">
    <property type="term" value="P:iron ion transmembrane transport"/>
    <property type="evidence" value="ECO:0007669"/>
    <property type="project" value="TreeGrafter"/>
</dbReference>
<name>A0A5M6D9R0_9BACT</name>
<feature type="transmembrane region" description="Helical" evidence="7">
    <location>
        <begin position="133"/>
        <end position="152"/>
    </location>
</feature>
<gene>
    <name evidence="8" type="ORF">FYK55_08015</name>
</gene>
<keyword evidence="5 7" id="KW-1133">Transmembrane helix</keyword>
<feature type="transmembrane region" description="Helical" evidence="7">
    <location>
        <begin position="303"/>
        <end position="329"/>
    </location>
</feature>
<feature type="transmembrane region" description="Helical" evidence="7">
    <location>
        <begin position="250"/>
        <end position="274"/>
    </location>
</feature>
<feature type="transmembrane region" description="Helical" evidence="7">
    <location>
        <begin position="404"/>
        <end position="429"/>
    </location>
</feature>
<dbReference type="Proteomes" id="UP000324479">
    <property type="component" value="Unassembled WGS sequence"/>
</dbReference>
<evidence type="ECO:0000313" key="8">
    <source>
        <dbReference type="EMBL" id="KAA5544287.1"/>
    </source>
</evidence>